<name>A0ABR1YKR5_9PEZI</name>
<dbReference type="EMBL" id="JBBWRZ010000008">
    <property type="protein sequence ID" value="KAK8230932.1"/>
    <property type="molecule type" value="Genomic_DNA"/>
</dbReference>
<comment type="caution">
    <text evidence="2">The sequence shown here is derived from an EMBL/GenBank/DDBJ whole genome shotgun (WGS) entry which is preliminary data.</text>
</comment>
<evidence type="ECO:0000313" key="3">
    <source>
        <dbReference type="Proteomes" id="UP001492380"/>
    </source>
</evidence>
<dbReference type="Proteomes" id="UP001492380">
    <property type="component" value="Unassembled WGS sequence"/>
</dbReference>
<organism evidence="2 3">
    <name type="scientific">Phyllosticta capitalensis</name>
    <dbReference type="NCBI Taxonomy" id="121624"/>
    <lineage>
        <taxon>Eukaryota</taxon>
        <taxon>Fungi</taxon>
        <taxon>Dikarya</taxon>
        <taxon>Ascomycota</taxon>
        <taxon>Pezizomycotina</taxon>
        <taxon>Dothideomycetes</taxon>
        <taxon>Dothideomycetes incertae sedis</taxon>
        <taxon>Botryosphaeriales</taxon>
        <taxon>Phyllostictaceae</taxon>
        <taxon>Phyllosticta</taxon>
    </lineage>
</organism>
<evidence type="ECO:0000313" key="2">
    <source>
        <dbReference type="EMBL" id="KAK8230932.1"/>
    </source>
</evidence>
<reference evidence="2 3" key="1">
    <citation type="submission" date="2024-04" db="EMBL/GenBank/DDBJ databases">
        <title>Phyllosticta paracitricarpa is synonymous to the EU quarantine fungus P. citricarpa based on phylogenomic analyses.</title>
        <authorList>
            <consortium name="Lawrence Berkeley National Laboratory"/>
            <person name="Van Ingen-Buijs V.A."/>
            <person name="Van Westerhoven A.C."/>
            <person name="Haridas S."/>
            <person name="Skiadas P."/>
            <person name="Martin F."/>
            <person name="Groenewald J.Z."/>
            <person name="Crous P.W."/>
            <person name="Seidl M.F."/>
        </authorList>
    </citation>
    <scope>NUCLEOTIDE SEQUENCE [LARGE SCALE GENOMIC DNA]</scope>
    <source>
        <strain evidence="2 3">CBS 123374</strain>
    </source>
</reference>
<sequence>MKRRRQTRALAKKTLLWNADHLSRFATSTFCRSVHGCDVSPPLTCRFWRKWQPSDDDFRETRFKPVFECHRPDHKLLLLPAIASKTSRQFHFAPSHSPGDQPITPSLLFACLPCIQETGRPPTHTQSPQVVQDALVSGISEPAESPDCPRQLPRTRNRQTRFPKVTQGEATQTSCRQKAHTQPHSQLLQSSISVTVDLLNPPKLGLDIGSTLHLAVEIAL</sequence>
<proteinExistence type="predicted"/>
<keyword evidence="3" id="KW-1185">Reference proteome</keyword>
<accession>A0ABR1YKR5</accession>
<feature type="region of interest" description="Disordered" evidence="1">
    <location>
        <begin position="140"/>
        <end position="183"/>
    </location>
</feature>
<gene>
    <name evidence="2" type="ORF">HDK90DRAFT_335976</name>
</gene>
<evidence type="ECO:0000256" key="1">
    <source>
        <dbReference type="SAM" id="MobiDB-lite"/>
    </source>
</evidence>
<feature type="compositionally biased region" description="Polar residues" evidence="1">
    <location>
        <begin position="168"/>
        <end position="183"/>
    </location>
</feature>
<protein>
    <submittedName>
        <fullName evidence="2">Uncharacterized protein</fullName>
    </submittedName>
</protein>